<keyword evidence="2" id="KW-0238">DNA-binding</keyword>
<dbReference type="InterPro" id="IPR011991">
    <property type="entry name" value="ArsR-like_HTH"/>
</dbReference>
<dbReference type="Pfam" id="PF12840">
    <property type="entry name" value="HTH_20"/>
    <property type="match status" value="1"/>
</dbReference>
<dbReference type="SMART" id="SM00418">
    <property type="entry name" value="HTH_ARSR"/>
    <property type="match status" value="1"/>
</dbReference>
<dbReference type="PROSITE" id="PS50987">
    <property type="entry name" value="HTH_ARSR_2"/>
    <property type="match status" value="1"/>
</dbReference>
<dbReference type="PRINTS" id="PR00778">
    <property type="entry name" value="HTHARSR"/>
</dbReference>
<evidence type="ECO:0000313" key="6">
    <source>
        <dbReference type="Proteomes" id="UP001156682"/>
    </source>
</evidence>
<sequence>MKTEQAMASFAALSQPTRLAAFKLLVRHEPEGLPAGEIATLLDVPHNTLSAHLSVLARAELVLSQRKSRSIIYRANLDAIQAVIQFLVNDCCVADSVTCTSLESTMNFCQPQLEKPESL</sequence>
<dbReference type="Gene3D" id="1.10.10.10">
    <property type="entry name" value="Winged helix-like DNA-binding domain superfamily/Winged helix DNA-binding domain"/>
    <property type="match status" value="1"/>
</dbReference>
<comment type="caution">
    <text evidence="5">The sequence shown here is derived from an EMBL/GenBank/DDBJ whole genome shotgun (WGS) entry which is preliminary data.</text>
</comment>
<feature type="domain" description="HTH arsR-type" evidence="4">
    <location>
        <begin position="1"/>
        <end position="95"/>
    </location>
</feature>
<accession>A0ABQ6A148</accession>
<dbReference type="PANTHER" id="PTHR43132">
    <property type="entry name" value="ARSENICAL RESISTANCE OPERON REPRESSOR ARSR-RELATED"/>
    <property type="match status" value="1"/>
</dbReference>
<dbReference type="SUPFAM" id="SSF46785">
    <property type="entry name" value="Winged helix' DNA-binding domain"/>
    <property type="match status" value="1"/>
</dbReference>
<dbReference type="InterPro" id="IPR051011">
    <property type="entry name" value="Metal_resp_trans_reg"/>
</dbReference>
<protein>
    <submittedName>
        <fullName evidence="5">Transcriptional regulator</fullName>
    </submittedName>
</protein>
<evidence type="ECO:0000313" key="5">
    <source>
        <dbReference type="EMBL" id="GLR65318.1"/>
    </source>
</evidence>
<dbReference type="EMBL" id="BSOR01000080">
    <property type="protein sequence ID" value="GLR65318.1"/>
    <property type="molecule type" value="Genomic_DNA"/>
</dbReference>
<dbReference type="RefSeq" id="WP_027850999.1">
    <property type="nucleotide sequence ID" value="NZ_BSOR01000080.1"/>
</dbReference>
<evidence type="ECO:0000256" key="1">
    <source>
        <dbReference type="ARBA" id="ARBA00023015"/>
    </source>
</evidence>
<keyword evidence="3" id="KW-0804">Transcription</keyword>
<proteinExistence type="predicted"/>
<dbReference type="InterPro" id="IPR001845">
    <property type="entry name" value="HTH_ArsR_DNA-bd_dom"/>
</dbReference>
<dbReference type="PANTHER" id="PTHR43132:SF2">
    <property type="entry name" value="ARSENICAL RESISTANCE OPERON REPRESSOR ARSR-RELATED"/>
    <property type="match status" value="1"/>
</dbReference>
<organism evidence="5 6">
    <name type="scientific">Marinospirillum insulare</name>
    <dbReference type="NCBI Taxonomy" id="217169"/>
    <lineage>
        <taxon>Bacteria</taxon>
        <taxon>Pseudomonadati</taxon>
        <taxon>Pseudomonadota</taxon>
        <taxon>Gammaproteobacteria</taxon>
        <taxon>Oceanospirillales</taxon>
        <taxon>Oceanospirillaceae</taxon>
        <taxon>Marinospirillum</taxon>
    </lineage>
</organism>
<dbReference type="Proteomes" id="UP001156682">
    <property type="component" value="Unassembled WGS sequence"/>
</dbReference>
<name>A0ABQ6A148_9GAMM</name>
<keyword evidence="6" id="KW-1185">Reference proteome</keyword>
<keyword evidence="1" id="KW-0805">Transcription regulation</keyword>
<evidence type="ECO:0000256" key="2">
    <source>
        <dbReference type="ARBA" id="ARBA00023125"/>
    </source>
</evidence>
<evidence type="ECO:0000259" key="4">
    <source>
        <dbReference type="PROSITE" id="PS50987"/>
    </source>
</evidence>
<dbReference type="CDD" id="cd00090">
    <property type="entry name" value="HTH_ARSR"/>
    <property type="match status" value="1"/>
</dbReference>
<dbReference type="NCBIfam" id="NF033788">
    <property type="entry name" value="HTH_metalloreg"/>
    <property type="match status" value="1"/>
</dbReference>
<dbReference type="InterPro" id="IPR036388">
    <property type="entry name" value="WH-like_DNA-bd_sf"/>
</dbReference>
<dbReference type="InterPro" id="IPR036390">
    <property type="entry name" value="WH_DNA-bd_sf"/>
</dbReference>
<evidence type="ECO:0000256" key="3">
    <source>
        <dbReference type="ARBA" id="ARBA00023163"/>
    </source>
</evidence>
<gene>
    <name evidence="5" type="ORF">GCM10007878_27570</name>
</gene>
<reference evidence="6" key="1">
    <citation type="journal article" date="2019" name="Int. J. Syst. Evol. Microbiol.">
        <title>The Global Catalogue of Microorganisms (GCM) 10K type strain sequencing project: providing services to taxonomists for standard genome sequencing and annotation.</title>
        <authorList>
            <consortium name="The Broad Institute Genomics Platform"/>
            <consortium name="The Broad Institute Genome Sequencing Center for Infectious Disease"/>
            <person name="Wu L."/>
            <person name="Ma J."/>
        </authorList>
    </citation>
    <scope>NUCLEOTIDE SEQUENCE [LARGE SCALE GENOMIC DNA]</scope>
    <source>
        <strain evidence="6">NBRC 100033</strain>
    </source>
</reference>